<evidence type="ECO:0000256" key="6">
    <source>
        <dbReference type="ARBA" id="ARBA00023316"/>
    </source>
</evidence>
<evidence type="ECO:0000256" key="5">
    <source>
        <dbReference type="ARBA" id="ARBA00022984"/>
    </source>
</evidence>
<dbReference type="PROSITE" id="PS52029">
    <property type="entry name" value="LD_TPASE"/>
    <property type="match status" value="1"/>
</dbReference>
<gene>
    <name evidence="10" type="ORF">NCTC11388_01143</name>
</gene>
<dbReference type="GO" id="GO:0004180">
    <property type="term" value="F:carboxypeptidase activity"/>
    <property type="evidence" value="ECO:0007669"/>
    <property type="project" value="UniProtKB-ARBA"/>
</dbReference>
<dbReference type="EMBL" id="UGYW01000002">
    <property type="protein sequence ID" value="SUJ02656.1"/>
    <property type="molecule type" value="Genomic_DNA"/>
</dbReference>
<dbReference type="GO" id="GO:0071555">
    <property type="term" value="P:cell wall organization"/>
    <property type="evidence" value="ECO:0007669"/>
    <property type="project" value="UniProtKB-UniRule"/>
</dbReference>
<feature type="region of interest" description="Disordered" evidence="8">
    <location>
        <begin position="24"/>
        <end position="53"/>
    </location>
</feature>
<dbReference type="GO" id="GO:0008360">
    <property type="term" value="P:regulation of cell shape"/>
    <property type="evidence" value="ECO:0007669"/>
    <property type="project" value="UniProtKB-UniRule"/>
</dbReference>
<evidence type="ECO:0000256" key="8">
    <source>
        <dbReference type="SAM" id="MobiDB-lite"/>
    </source>
</evidence>
<evidence type="ECO:0000313" key="10">
    <source>
        <dbReference type="EMBL" id="SUJ02656.1"/>
    </source>
</evidence>
<keyword evidence="5 7" id="KW-0573">Peptidoglycan synthesis</keyword>
<dbReference type="GO" id="GO:0009252">
    <property type="term" value="P:peptidoglycan biosynthetic process"/>
    <property type="evidence" value="ECO:0007669"/>
    <property type="project" value="UniProtKB-UniPathway"/>
</dbReference>
<accession>A0A380BLC2</accession>
<evidence type="ECO:0000256" key="4">
    <source>
        <dbReference type="ARBA" id="ARBA00022960"/>
    </source>
</evidence>
<dbReference type="RefSeq" id="WP_115169417.1">
    <property type="nucleotide sequence ID" value="NZ_UGYW01000002.1"/>
</dbReference>
<reference evidence="10 11" key="1">
    <citation type="submission" date="2018-06" db="EMBL/GenBank/DDBJ databases">
        <authorList>
            <consortium name="Pathogen Informatics"/>
            <person name="Doyle S."/>
        </authorList>
    </citation>
    <scope>NUCLEOTIDE SEQUENCE [LARGE SCALE GENOMIC DNA]</scope>
    <source>
        <strain evidence="10 11">NCTC11388</strain>
    </source>
</reference>
<dbReference type="Proteomes" id="UP000254893">
    <property type="component" value="Unassembled WGS sequence"/>
</dbReference>
<feature type="active site" description="Proton donor/acceptor" evidence="7">
    <location>
        <position position="290"/>
    </location>
</feature>
<dbReference type="CDD" id="cd16913">
    <property type="entry name" value="YkuD_like"/>
    <property type="match status" value="1"/>
</dbReference>
<sequence length="343" mass="39124">MKQTKQVYLTFYIILLLSSCTSKKSPEQTQENNKKDSLEQVAKMQKEAERQKPVEASDINLKKDFLYDKHSLEDTYPYKDTTRNFQWDKIKERLAYVVNFQKKTGQYAILQNYKNKNREAPVVKHFERNAYTRVSDSLGVERYQSAPLYVVGESDKPTLYGRDGSLVRLLSSDTLDMVKVEGISFDGTWDVPKRYVKAISDSTTFNHVVVVDVRNQNICTLEGSGKDWTIRSMNPATSGRHKPPHAQETPVGLFMIQEHKSKMFYYKDGTTSIDGFAPYASRFTNGAYIHGIPVNKPATAIIEYSSSLGTVPRSHMCVRNASSHAKFIYNWAKPMNALVIVID</sequence>
<evidence type="ECO:0000256" key="1">
    <source>
        <dbReference type="ARBA" id="ARBA00004752"/>
    </source>
</evidence>
<dbReference type="SUPFAM" id="SSF141523">
    <property type="entry name" value="L,D-transpeptidase catalytic domain-like"/>
    <property type="match status" value="1"/>
</dbReference>
<comment type="pathway">
    <text evidence="1 7">Cell wall biogenesis; peptidoglycan biosynthesis.</text>
</comment>
<evidence type="ECO:0000256" key="7">
    <source>
        <dbReference type="PROSITE-ProRule" id="PRU01373"/>
    </source>
</evidence>
<organism evidence="10 11">
    <name type="scientific">Sphingobacterium spiritivorum</name>
    <name type="common">Flavobacterium spiritivorum</name>
    <dbReference type="NCBI Taxonomy" id="258"/>
    <lineage>
        <taxon>Bacteria</taxon>
        <taxon>Pseudomonadati</taxon>
        <taxon>Bacteroidota</taxon>
        <taxon>Sphingobacteriia</taxon>
        <taxon>Sphingobacteriales</taxon>
        <taxon>Sphingobacteriaceae</taxon>
        <taxon>Sphingobacterium</taxon>
    </lineage>
</organism>
<protein>
    <submittedName>
        <fullName evidence="10">L,D-transpeptidase catalytic domain</fullName>
    </submittedName>
</protein>
<proteinExistence type="inferred from homology"/>
<evidence type="ECO:0000256" key="2">
    <source>
        <dbReference type="ARBA" id="ARBA00005992"/>
    </source>
</evidence>
<evidence type="ECO:0000256" key="3">
    <source>
        <dbReference type="ARBA" id="ARBA00022679"/>
    </source>
</evidence>
<dbReference type="PROSITE" id="PS51257">
    <property type="entry name" value="PROKAR_LIPOPROTEIN"/>
    <property type="match status" value="1"/>
</dbReference>
<dbReference type="Pfam" id="PF03734">
    <property type="entry name" value="YkuD"/>
    <property type="match status" value="1"/>
</dbReference>
<evidence type="ECO:0000313" key="11">
    <source>
        <dbReference type="Proteomes" id="UP000254893"/>
    </source>
</evidence>
<dbReference type="InterPro" id="IPR038063">
    <property type="entry name" value="Transpep_catalytic_dom"/>
</dbReference>
<feature type="domain" description="L,D-TPase catalytic" evidence="9">
    <location>
        <begin position="207"/>
        <end position="342"/>
    </location>
</feature>
<dbReference type="AlphaFoldDB" id="A0A380BLC2"/>
<dbReference type="Gene3D" id="2.40.440.10">
    <property type="entry name" value="L,D-transpeptidase catalytic domain-like"/>
    <property type="match status" value="1"/>
</dbReference>
<dbReference type="UniPathway" id="UPA00219"/>
<name>A0A380BLC2_SPHSI</name>
<feature type="active site" description="Nucleophile" evidence="7">
    <location>
        <position position="317"/>
    </location>
</feature>
<keyword evidence="6 7" id="KW-0961">Cell wall biogenesis/degradation</keyword>
<keyword evidence="4 7" id="KW-0133">Cell shape</keyword>
<feature type="compositionally biased region" description="Basic and acidic residues" evidence="8">
    <location>
        <begin position="32"/>
        <end position="53"/>
    </location>
</feature>
<comment type="similarity">
    <text evidence="2">Belongs to the YkuD family.</text>
</comment>
<keyword evidence="3" id="KW-0808">Transferase</keyword>
<dbReference type="InterPro" id="IPR005490">
    <property type="entry name" value="LD_TPept_cat_dom"/>
</dbReference>
<dbReference type="GO" id="GO:0016740">
    <property type="term" value="F:transferase activity"/>
    <property type="evidence" value="ECO:0007669"/>
    <property type="project" value="UniProtKB-KW"/>
</dbReference>
<evidence type="ECO:0000259" key="9">
    <source>
        <dbReference type="PROSITE" id="PS52029"/>
    </source>
</evidence>